<comment type="caution">
    <text evidence="2">The sequence shown here is derived from an EMBL/GenBank/DDBJ whole genome shotgun (WGS) entry which is preliminary data.</text>
</comment>
<protein>
    <submittedName>
        <fullName evidence="2">Uncharacterized protein</fullName>
    </submittedName>
</protein>
<feature type="coiled-coil region" evidence="1">
    <location>
        <begin position="26"/>
        <end position="53"/>
    </location>
</feature>
<proteinExistence type="predicted"/>
<dbReference type="Proteomes" id="UP001201985">
    <property type="component" value="Unassembled WGS sequence"/>
</dbReference>
<gene>
    <name evidence="2" type="ORF">MON41_23800</name>
</gene>
<organism evidence="2 3">
    <name type="scientific">Teichococcus vastitatis</name>
    <dbReference type="NCBI Taxonomy" id="2307076"/>
    <lineage>
        <taxon>Bacteria</taxon>
        <taxon>Pseudomonadati</taxon>
        <taxon>Pseudomonadota</taxon>
        <taxon>Alphaproteobacteria</taxon>
        <taxon>Acetobacterales</taxon>
        <taxon>Roseomonadaceae</taxon>
        <taxon>Roseomonas</taxon>
    </lineage>
</organism>
<keyword evidence="1" id="KW-0175">Coiled coil</keyword>
<keyword evidence="3" id="KW-1185">Reference proteome</keyword>
<evidence type="ECO:0000313" key="2">
    <source>
        <dbReference type="EMBL" id="MCI0756665.1"/>
    </source>
</evidence>
<accession>A0ABS9WBJ2</accession>
<dbReference type="RefSeq" id="WP_241793967.1">
    <property type="nucleotide sequence ID" value="NZ_JALBUU010000125.1"/>
</dbReference>
<evidence type="ECO:0000256" key="1">
    <source>
        <dbReference type="SAM" id="Coils"/>
    </source>
</evidence>
<name>A0ABS9WBJ2_9PROT</name>
<evidence type="ECO:0000313" key="3">
    <source>
        <dbReference type="Proteomes" id="UP001201985"/>
    </source>
</evidence>
<reference evidence="2 3" key="1">
    <citation type="submission" date="2022-03" db="EMBL/GenBank/DDBJ databases">
        <title>Complete genome analysis of Roseomonas KG 17.1 : a prolific producer of plant growth promoters.</title>
        <authorList>
            <person name="Saadouli I."/>
            <person name="Najjari A."/>
            <person name="Mosbah A."/>
            <person name="Ouzari H.I."/>
        </authorList>
    </citation>
    <scope>NUCLEOTIDE SEQUENCE [LARGE SCALE GENOMIC DNA]</scope>
    <source>
        <strain evidence="2 3">KG17-1</strain>
    </source>
</reference>
<dbReference type="EMBL" id="JALBUU010000125">
    <property type="protein sequence ID" value="MCI0756665.1"/>
    <property type="molecule type" value="Genomic_DNA"/>
</dbReference>
<sequence length="60" mass="7009">MLQVLVETRCMCSDEVLESSVSWMTGSEFEELLRELRQRNEAEEEQCRATEAHVLMNTDD</sequence>